<sequence length="74" mass="8774">MKINLNKHIYEGWTVGDFIENLAWQVELIMSGGAIQKPFANKQELADWCKDNQPYYKKKISDVNNYFTQKYNLQ</sequence>
<accession>A0A7J4XMB5</accession>
<dbReference type="Proteomes" id="UP000422221">
    <property type="component" value="Unassembled WGS sequence"/>
</dbReference>
<dbReference type="RefSeq" id="WP_130058353.1">
    <property type="nucleotide sequence ID" value="NZ_RCXT01000003.1"/>
</dbReference>
<evidence type="ECO:0000313" key="1">
    <source>
        <dbReference type="EMBL" id="KAA3767991.1"/>
    </source>
</evidence>
<reference evidence="1 2" key="1">
    <citation type="journal article" date="2019" name="Nat. Med.">
        <title>A library of human gut bacterial isolates paired with longitudinal multiomics data enables mechanistic microbiome research.</title>
        <authorList>
            <person name="Poyet M."/>
            <person name="Groussin M."/>
            <person name="Gibbons S.M."/>
            <person name="Avila-Pacheco J."/>
            <person name="Jiang X."/>
            <person name="Kearney S.M."/>
            <person name="Perrotta A.R."/>
            <person name="Berdy B."/>
            <person name="Zhao S."/>
            <person name="Lieberman T.D."/>
            <person name="Swanson P.K."/>
            <person name="Smith M."/>
            <person name="Roesemann S."/>
            <person name="Alexander J.E."/>
            <person name="Rich S.A."/>
            <person name="Livny J."/>
            <person name="Vlamakis H."/>
            <person name="Clish C."/>
            <person name="Bullock K."/>
            <person name="Deik A."/>
            <person name="Scott J."/>
            <person name="Pierce K.A."/>
            <person name="Xavier R.J."/>
            <person name="Alm E.J."/>
        </authorList>
    </citation>
    <scope>NUCLEOTIDE SEQUENCE [LARGE SCALE GENOMIC DNA]</scope>
    <source>
        <strain evidence="1 2">BIOML-A10</strain>
    </source>
</reference>
<dbReference type="AlphaFoldDB" id="A0A7J4XMB5"/>
<name>A0A7J4XMB5_9BACE</name>
<comment type="caution">
    <text evidence="1">The sequence shown here is derived from an EMBL/GenBank/DDBJ whole genome shotgun (WGS) entry which is preliminary data.</text>
</comment>
<proteinExistence type="predicted"/>
<organism evidence="1 2">
    <name type="scientific">Bacteroides salyersiae</name>
    <dbReference type="NCBI Taxonomy" id="291644"/>
    <lineage>
        <taxon>Bacteria</taxon>
        <taxon>Pseudomonadati</taxon>
        <taxon>Bacteroidota</taxon>
        <taxon>Bacteroidia</taxon>
        <taxon>Bacteroidales</taxon>
        <taxon>Bacteroidaceae</taxon>
        <taxon>Bacteroides</taxon>
    </lineage>
</organism>
<dbReference type="EMBL" id="VWMK01000004">
    <property type="protein sequence ID" value="KAA3767991.1"/>
    <property type="molecule type" value="Genomic_DNA"/>
</dbReference>
<gene>
    <name evidence="1" type="ORF">F3F73_06240</name>
</gene>
<protein>
    <submittedName>
        <fullName evidence="1">Uncharacterized protein</fullName>
    </submittedName>
</protein>
<evidence type="ECO:0000313" key="2">
    <source>
        <dbReference type="Proteomes" id="UP000422221"/>
    </source>
</evidence>